<comment type="subcellular location">
    <subcellularLocation>
        <location evidence="1">Cytoplasm</location>
        <location evidence="1">Cytoskeleton</location>
    </subcellularLocation>
</comment>
<keyword evidence="10" id="KW-0243">Dynein</keyword>
<dbReference type="Pfam" id="PF18198">
    <property type="entry name" value="AAA_lid_11"/>
    <property type="match status" value="1"/>
</dbReference>
<dbReference type="InterPro" id="IPR035699">
    <property type="entry name" value="AAA_6"/>
</dbReference>
<evidence type="ECO:0000256" key="9">
    <source>
        <dbReference type="ARBA" id="ARBA00022840"/>
    </source>
</evidence>
<dbReference type="InterPro" id="IPR024743">
    <property type="entry name" value="Dynein_HC_stalk"/>
</dbReference>
<evidence type="ECO:0000313" key="19">
    <source>
        <dbReference type="Proteomes" id="UP001150062"/>
    </source>
</evidence>
<feature type="domain" description="AAA+ ATPase" evidence="17">
    <location>
        <begin position="2620"/>
        <end position="2775"/>
    </location>
</feature>
<dbReference type="InterPro" id="IPR043157">
    <property type="entry name" value="Dynein_AAA1S"/>
</dbReference>
<keyword evidence="8" id="KW-0547">Nucleotide-binding</keyword>
<feature type="coiled-coil region" evidence="15">
    <location>
        <begin position="2013"/>
        <end position="2040"/>
    </location>
</feature>
<dbReference type="Gene3D" id="1.20.920.20">
    <property type="match status" value="1"/>
</dbReference>
<dbReference type="InterPro" id="IPR054354">
    <property type="entry name" value="DYNC2H1-like_lid"/>
</dbReference>
<evidence type="ECO:0000256" key="10">
    <source>
        <dbReference type="ARBA" id="ARBA00023017"/>
    </source>
</evidence>
<comment type="subunit">
    <text evidence="3">Consists of at least two heavy chains and a number of intermediate and light chains.</text>
</comment>
<dbReference type="InterPro" id="IPR035706">
    <property type="entry name" value="AAA_9"/>
</dbReference>
<feature type="domain" description="AAA+ ATPase" evidence="17">
    <location>
        <begin position="2967"/>
        <end position="3134"/>
    </location>
</feature>
<dbReference type="InterPro" id="IPR041466">
    <property type="entry name" value="Dynein_AAA5_ext"/>
</dbReference>
<dbReference type="Gene3D" id="1.20.1270.280">
    <property type="match status" value="1"/>
</dbReference>
<dbReference type="Gene3D" id="1.10.8.720">
    <property type="entry name" value="Region D6 of dynein motor"/>
    <property type="match status" value="1"/>
</dbReference>
<feature type="domain" description="AAA+ ATPase" evidence="17">
    <location>
        <begin position="2250"/>
        <end position="2577"/>
    </location>
</feature>
<evidence type="ECO:0000256" key="4">
    <source>
        <dbReference type="ARBA" id="ARBA00022197"/>
    </source>
</evidence>
<dbReference type="SMART" id="SM00382">
    <property type="entry name" value="AAA"/>
    <property type="match status" value="4"/>
</dbReference>
<evidence type="ECO:0000256" key="14">
    <source>
        <dbReference type="ARBA" id="ARBA00033439"/>
    </source>
</evidence>
<dbReference type="Pfam" id="PF08393">
    <property type="entry name" value="DHC_N2"/>
    <property type="match status" value="1"/>
</dbReference>
<dbReference type="PANTHER" id="PTHR46532">
    <property type="entry name" value="MALE FERTILITY FACTOR KL5"/>
    <property type="match status" value="1"/>
</dbReference>
<evidence type="ECO:0000259" key="17">
    <source>
        <dbReference type="SMART" id="SM00382"/>
    </source>
</evidence>
<proteinExistence type="inferred from homology"/>
<feature type="compositionally biased region" description="Low complexity" evidence="16">
    <location>
        <begin position="950"/>
        <end position="984"/>
    </location>
</feature>
<protein>
    <recommendedName>
        <fullName evidence="4">Dynein heavy chain, cytoplasmic</fullName>
    </recommendedName>
    <alternativeName>
        <fullName evidence="14">Dynein heavy chain, cytosolic</fullName>
    </alternativeName>
</protein>
<dbReference type="Gene3D" id="1.10.8.710">
    <property type="match status" value="1"/>
</dbReference>
<dbReference type="InterPro" id="IPR004273">
    <property type="entry name" value="Dynein_heavy_D6_P-loop"/>
</dbReference>
<evidence type="ECO:0000256" key="5">
    <source>
        <dbReference type="ARBA" id="ARBA00022490"/>
    </source>
</evidence>
<dbReference type="PANTHER" id="PTHR46532:SF4">
    <property type="entry name" value="AAA+ ATPASE DOMAIN-CONTAINING PROTEIN"/>
    <property type="match status" value="1"/>
</dbReference>
<feature type="region of interest" description="Disordered" evidence="16">
    <location>
        <begin position="3265"/>
        <end position="3333"/>
    </location>
</feature>
<feature type="coiled-coil region" evidence="15">
    <location>
        <begin position="2132"/>
        <end position="2163"/>
    </location>
</feature>
<keyword evidence="13" id="KW-0206">Cytoskeleton</keyword>
<feature type="coiled-coil region" evidence="15">
    <location>
        <begin position="836"/>
        <end position="870"/>
    </location>
</feature>
<dbReference type="Pfam" id="PF03028">
    <property type="entry name" value="Dynein_heavy"/>
    <property type="match status" value="1"/>
</dbReference>
<evidence type="ECO:0000256" key="2">
    <source>
        <dbReference type="ARBA" id="ARBA00008887"/>
    </source>
</evidence>
<dbReference type="Gene3D" id="1.10.287.2620">
    <property type="match status" value="1"/>
</dbReference>
<dbReference type="Pfam" id="PF12774">
    <property type="entry name" value="AAA_6"/>
    <property type="match status" value="2"/>
</dbReference>
<feature type="region of interest" description="Disordered" evidence="16">
    <location>
        <begin position="947"/>
        <end position="1001"/>
    </location>
</feature>
<dbReference type="InterPro" id="IPR027417">
    <property type="entry name" value="P-loop_NTPase"/>
</dbReference>
<dbReference type="InterPro" id="IPR013594">
    <property type="entry name" value="Dynein_heavy_tail"/>
</dbReference>
<reference evidence="18" key="1">
    <citation type="submission" date="2022-08" db="EMBL/GenBank/DDBJ databases">
        <title>Novel sulfate-reducing endosymbionts in the free-living metamonad Anaeramoeba.</title>
        <authorList>
            <person name="Jerlstrom-Hultqvist J."/>
            <person name="Cepicka I."/>
            <person name="Gallot-Lavallee L."/>
            <person name="Salas-Leiva D."/>
            <person name="Curtis B.A."/>
            <person name="Zahonova K."/>
            <person name="Pipaliya S."/>
            <person name="Dacks J."/>
            <person name="Roger A.J."/>
        </authorList>
    </citation>
    <scope>NUCLEOTIDE SEQUENCE</scope>
    <source>
        <strain evidence="18">Schooner1</strain>
    </source>
</reference>
<evidence type="ECO:0000256" key="6">
    <source>
        <dbReference type="ARBA" id="ARBA00022701"/>
    </source>
</evidence>
<dbReference type="InterPro" id="IPR042222">
    <property type="entry name" value="Dynein_2_N"/>
</dbReference>
<dbReference type="EMBL" id="JAOAOG010000098">
    <property type="protein sequence ID" value="KAJ6249427.1"/>
    <property type="molecule type" value="Genomic_DNA"/>
</dbReference>
<dbReference type="Proteomes" id="UP001150062">
    <property type="component" value="Unassembled WGS sequence"/>
</dbReference>
<evidence type="ECO:0000313" key="18">
    <source>
        <dbReference type="EMBL" id="KAJ6249427.1"/>
    </source>
</evidence>
<dbReference type="Pfam" id="PF22597">
    <property type="entry name" value="DYN_lid"/>
    <property type="match status" value="1"/>
</dbReference>
<evidence type="ECO:0000256" key="7">
    <source>
        <dbReference type="ARBA" id="ARBA00022737"/>
    </source>
</evidence>
<evidence type="ECO:0000256" key="15">
    <source>
        <dbReference type="SAM" id="Coils"/>
    </source>
</evidence>
<keyword evidence="6" id="KW-0493">Microtubule</keyword>
<comment type="similarity">
    <text evidence="2">Belongs to the dynein heavy chain family.</text>
</comment>
<dbReference type="CDD" id="cd00009">
    <property type="entry name" value="AAA"/>
    <property type="match status" value="2"/>
</dbReference>
<dbReference type="SUPFAM" id="SSF52540">
    <property type="entry name" value="P-loop containing nucleoside triphosphate hydrolases"/>
    <property type="match status" value="4"/>
</dbReference>
<evidence type="ECO:0000256" key="11">
    <source>
        <dbReference type="ARBA" id="ARBA00023054"/>
    </source>
</evidence>
<feature type="coiled-coil region" evidence="15">
    <location>
        <begin position="3462"/>
        <end position="3496"/>
    </location>
</feature>
<dbReference type="Gene3D" id="1.20.140.100">
    <property type="entry name" value="Dynein heavy chain, N-terminal domain 2"/>
    <property type="match status" value="1"/>
</dbReference>
<keyword evidence="19" id="KW-1185">Reference proteome</keyword>
<dbReference type="InterPro" id="IPR041228">
    <property type="entry name" value="Dynein_C"/>
</dbReference>
<dbReference type="Gene3D" id="3.40.50.300">
    <property type="entry name" value="P-loop containing nucleotide triphosphate hydrolases"/>
    <property type="match status" value="5"/>
</dbReference>
<dbReference type="Pfam" id="PF12775">
    <property type="entry name" value="AAA_7"/>
    <property type="match status" value="1"/>
</dbReference>
<feature type="domain" description="AAA+ ATPase" evidence="17">
    <location>
        <begin position="1946"/>
        <end position="2089"/>
    </location>
</feature>
<dbReference type="InterPro" id="IPR043160">
    <property type="entry name" value="Dynein_C_barrel"/>
</dbReference>
<evidence type="ECO:0000256" key="3">
    <source>
        <dbReference type="ARBA" id="ARBA00011655"/>
    </source>
</evidence>
<organism evidence="18 19">
    <name type="scientific">Anaeramoeba flamelloides</name>
    <dbReference type="NCBI Taxonomy" id="1746091"/>
    <lineage>
        <taxon>Eukaryota</taxon>
        <taxon>Metamonada</taxon>
        <taxon>Anaeramoebidae</taxon>
        <taxon>Anaeramoeba</taxon>
    </lineage>
</organism>
<keyword evidence="11 15" id="KW-0175">Coiled coil</keyword>
<dbReference type="Pfam" id="PF12777">
    <property type="entry name" value="MT"/>
    <property type="match status" value="1"/>
</dbReference>
<name>A0ABQ8YXU1_9EUKA</name>
<evidence type="ECO:0000256" key="12">
    <source>
        <dbReference type="ARBA" id="ARBA00023175"/>
    </source>
</evidence>
<dbReference type="Pfam" id="PF18199">
    <property type="entry name" value="Dynein_C"/>
    <property type="match status" value="1"/>
</dbReference>
<dbReference type="Pfam" id="PF08385">
    <property type="entry name" value="DHC_N1"/>
    <property type="match status" value="1"/>
</dbReference>
<evidence type="ECO:0000256" key="16">
    <source>
        <dbReference type="SAM" id="MobiDB-lite"/>
    </source>
</evidence>
<keyword evidence="5" id="KW-0963">Cytoplasm</keyword>
<keyword evidence="9" id="KW-0067">ATP-binding</keyword>
<dbReference type="InterPro" id="IPR042219">
    <property type="entry name" value="AAA_lid_11_sf"/>
</dbReference>
<dbReference type="Pfam" id="PF12781">
    <property type="entry name" value="AAA_9"/>
    <property type="match status" value="1"/>
</dbReference>
<evidence type="ECO:0000256" key="8">
    <source>
        <dbReference type="ARBA" id="ARBA00022741"/>
    </source>
</evidence>
<dbReference type="InterPro" id="IPR042228">
    <property type="entry name" value="Dynein_linker_3"/>
</dbReference>
<keyword evidence="7" id="KW-0677">Repeat</keyword>
<dbReference type="Gene3D" id="6.10.140.1060">
    <property type="match status" value="1"/>
</dbReference>
<feature type="coiled-coil region" evidence="15">
    <location>
        <begin position="1644"/>
        <end position="1671"/>
    </location>
</feature>
<dbReference type="Pfam" id="PF12780">
    <property type="entry name" value="AAA_8"/>
    <property type="match status" value="1"/>
</dbReference>
<dbReference type="InterPro" id="IPR026983">
    <property type="entry name" value="DHC"/>
</dbReference>
<dbReference type="Gene3D" id="3.20.180.20">
    <property type="entry name" value="Dynein heavy chain, N-terminal domain 2"/>
    <property type="match status" value="1"/>
</dbReference>
<evidence type="ECO:0000256" key="13">
    <source>
        <dbReference type="ARBA" id="ARBA00023212"/>
    </source>
</evidence>
<dbReference type="Gene3D" id="1.20.920.30">
    <property type="match status" value="1"/>
</dbReference>
<dbReference type="InterPro" id="IPR003593">
    <property type="entry name" value="AAA+_ATPase"/>
</dbReference>
<keyword evidence="12" id="KW-0505">Motor protein</keyword>
<gene>
    <name evidence="18" type="ORF">M0813_16847</name>
</gene>
<dbReference type="Gene3D" id="1.10.8.1220">
    <property type="match status" value="1"/>
</dbReference>
<accession>A0ABQ8YXU1</accession>
<sequence>MSKEEIQDKKFEPIDLERLTTYLENVTTSLFGTFESEERNKLVINLIRNNDTETMISKFAFNKDSLVIAFNNELVKIKKINEKEEERYEKFNISLGVEYNSKTLSTIIFIKRIEMLVEGVNLSQQIQVVHVSEGSPFKVLHRIVHNSLSPYVNSFAKFEVEKKKTNHSMDKQLGNDETEEDQKRRNNLGGMQMQMQMQMQRQMQTQGESLGVPVVKKKLVELETAFLQFQQNVDIPKIHLKVEEEIIKCVQKNSKSSKQKKPSPKDLGKLYNDTNFLNRVQSGVNKWIRDIQKVTRTKRDPLSGTAEQEIKFWGTLKQRLTEIADQVNTGEVVLTLELLRVKKRHIAGFAFETDTGLNHALKKVTNYNNFMKYFPIQDILTAEDFQKLQDAVEYCFNHLKKIRLTNYPLYRVLRFVELISKDIISQLLTILGREDLMNVGYKPFETATKKALMVIKKWNDSLSGFYDTIRELERRQREEKFALKLNSQMPQLEQRLKELGTFRRQHEELEKVIKRLLPQRKVISELDLIEELKRAFKILNSINVLDLSNEGSVEWKNCLREYDKKIDNVEGFIIENLRERLANVTSANEMFRVFSKFNVLFFRKRIKGAIQEYQTQLIYRVKDDIKKLHDKFDQQYENTRTSKMTNLRGLPPVSGKIIWLRQIENQLINYMNRIGDVLGKDWEQQPEGKKLKIEGEKFRLKFDCNRLFNEWIEETKSKNWDVVGPIFEIVQNRNQTGSTLEVTFKQEIVTLFKEVRNLVSLNFRVPFNINFGASSASQLYPFAISLVESIKNYFFTCDSLDEKIKPLIASYQNEVQEVIQNGCSLTWNDHKLELYVTKLSNKVILFEEKVENLKNKYTEINDQMQLLETCKLDQNTMINILNQIQENIDQFDLQAFSNLSQWVKKLDHQIEEILAKRLIECLNTWNSKFESFLEEIDYYKKYKSSTTQYNNNNNDNNNNNNNNNNNQNKSKNKNSNNNKISNSNKIRRKKHFHDEEEDEEDNLHKFELDLPTITYSIKIKNRVIYLDPPIKHVRQTWIEILHDTMGVVCERQRLDSTRYTIMSPQSNDKINSTYNSIISKIPRGLLKESYNWIEKLIKQVKEYVTVWFQYQSLWDIKPDMIEKKIGNDLQKWQALLLEVKKYRSTFDTSESTKQLGPIIIDYSQVQSQVSNKYDFWHKEFLQRFSVKLGSQMRLFWKKMNDYRRELSKHSLESDSTSDIVSFVTQVTSLKKNSLKWEQELELFRNGELILDRQWFRLDENNWLYYDQVESEWLLFSEILNKQDETVNKQVPILQTKIEQEDQMLNRRYEKFLNNWKENKPLDGKIIPSMAIERLQTFEQKINDLKQDFEKLSLARESLNMFPGKEINFESISGELNNLKQVWNELTGIWKMLQTLKETPWTAVIPQKIRVSLDEQYSALRKLPKSVRQYDAYSHFSSIIKGFLRCNILIQDLRSEVMKERHWKQLQNKLNVTWKLNELTLGDIYDADLIKNEVIFKDVISIAGGELALEKFLSEQVRQHWNNFVLELVNYQNKTKLIKGWDDIFGKLGEHINSLRDMKNSPYFKHFEEECFAWEEKLNKILLIFDPWLDVQMKWVDLEGVFMGSSDIKQLLPQESLRFDSIDLEFVQLMKKVQQKPLILDVIKIEGLQKTVERLKEMLIKVQKALGQYLEKQRAAFPRFYFVGDPDLLEIIGNSKDITKIQRHFKKMFAGIESIKLSEDESLILGMKSKEECIEFPNPIKYKEYTKINEWMKLIELQMRKSLIIALERSLKEYLDLFNKQTHQILAKEFLHWINKTPDQIAILTLQIIWTNETENAIHKKEKGLQAQLGGIIKMLGFLANQVLLDLLPLTRTKIEHLTIELVHQRDVLRKLINNKITSLTKFNWLKEMRFYWHPENNSNEKLMIHLANAKFHYGFEYLGVPGRLVITPLTDRTYLTLTQALHLKLGGNPFGPAGTGKTETVKSLGYQLGRFVLVFNCDETFDFQAMGRIFVGLCSTGAWGCFDEFNRLEEKMLSAVSQQIQTIQVALKNEQRELDLVERHFTIDPDMGIFITMNPGYAGRSNLPDNLKQLFRSIAMIKPDRELIAEVMLYSQGFKTAEGLSGKAVPLFKLCASQLSKQTHYDFGLRALKSVLVSAGKNKRAAIQELQQQKQQEKEEEKGKEIELQKNVNDKNEILILLKSICETVIPKLVSEDILLFGSLLKDVFPGLKPKEIETAELTEKIKQICKRKNFLPKKKWLQKILQLYQIQRIHHGVMLVGPSGSGKTAAWRVLHEALQDPKNKKFGEFHIIDPKAISKEELYGVLDPTTREWTDGILTHILRKIVNNVRGEAKKFHWIIFDGDVSTDWIENLNSVLDDNKLLTLPNGERIELPDNVKIMFEVENLKYATPATVSRCGMVWFSENVVSPYMVCQNFLGKLTTESVLQTAEENLNSDFGGGESTERITEIEDQKMIVDIVKPYFEKDNFVIRALKYIEEFEHIMQFTKLRLLTTLFSIFKRSIEIVHQYNQMNEESQMTMEHLKKYITKKLLYSVLWGFSGSTGLRDREKFGKYIVDISDIKAPMGNFPLIDYKVDIQTGEWYPWKNQVPNIDIETNRVAASDFVITTIDTLRHEDVVYAWLHDHLPLILCGPAGSGKTMTLNATLKSFPDYELVGINFSSATSPAVIMRTLNQYCSYTKTPNGMVLHPKQVGKWLVVFCDEINLPAKDEYGTQRAITFIRQMVEQGGFWRISDYEWITLEKICFIGACNPVSGSYGTYAGRVPLSHRFLRHSPVLLVDYPGKPSLQQIYGTFNRAVLRLTPRLRQHASALTESMIDFYLANQRKLTTEMQPFYIYSPRELSRWCRALVSILTPLNGDVTLEQLIRIFAHEALRLFQDRIIEDENRQWTNKILDQIIFENFPTLPQEALRRPLLFSDWLTKDYLDVNRNELKGYIKKRLKAFYEEELDVKLVLFNEAIDHILRIDRVLKQPKGHALLVGASGAGKTVLSRFVAWVNGLSVFQIKISRKYDLENFDEDLRIVMKRAGLKGEKICFIFDESNILSSSFLERMNALLASGEVPGLFDEGEGMSGLLNQVREVAKQDGKLLDTDEELYQYFTKQVQNNLHVVFTMNPANADFSNRSVQSPALLNRCVLDYFGTWSNEAMYEVGYQFTKELPIDKENYLPPTDFPIQIQQLGDYPNHRQSLIASTVWVHNSVGKISKRLSKRQGRMNHITPRHYLDMINHYVKLFNEKTKSLKEQQTHLNIGLKKMQETQNQVDELQQELHEKEKELQKKQREADAKLKQMVKKQQEAESKKKQLRELESKLALQNKNINNQKEKAQSRLSKAQPAVEKAKKSVSKITKSSLDELRGYSKPKEPIKKTLLAVCKFLGHGDIDWTKCKHIMAQSTFIASILDFTTEKLDARCRDQIENSMQNDSEFSESRVKRASTPCSHLRNWLAAQIEYSKVIIMVDPLKREVRRLTQAANIIQVKLKEQKKMINNIERAIEQYAREYQELMTQSGQFKHEIKIVGTKVERSINLLKSLSEEQKRWSTESISLTEQLNTLPGDVLLSSAFLTYIGFFDQNYRENLLKQWKHYMKNMAINIKPNISLIEFLSLPEERLIWESNKLPVDALCTENAIILKRFNRYPLVIDPSGQATQFIMNHYRDKNIVKTSFVDGNLMKKLESALRFGTSILIEDAENVDLILNSVLNKETRRTGGRKLIRLGDQEIDLSPSFQMFMTTRDPTFNFTPDLCSRVTFCNFTITLTSLQSQCLNHTLKMERPDIDEARSNILKLQGEFKVKLRNLEKQLLKTLNEAEESILNDDKVLNTLVELKTDAEKIHEQSLQVDKTWTEIEQTSNEYQPFSLATSRLYFVLEQMSNIHYLYQFSLGFFLQIFHKVANIGNPLLQDEEDSMKRLEILSHNLYSTLFQRVARGLLHEDHLTFALRLAQIRLQQIEHDMDEDHLGYLLKGETIISGSRTLRNVIPKSLLTDSQVRQLEQLSDLKSFHDLPTHITKNLMKWKKFVSSNEPESNLPPSWENKFEDQTEMMFARLLLIKTLKPDRILSTGSQFVEEVLGKGFLTLPELDLKYIFESESNCKEPLLFCAQPGYDPSTKVDELQKQLGVELRTIAIGSQESYGNALDAVTFAAKSGTWVLIKNVHLSPQWLSELERLIHSLPSPEPTFRLFLTTEFHPKLPPTLLRISQIFVFEAPPGIKANLLHTYLSLSHHNISTKPLERARLYFLLSWFHSIVQERIRYRPLGWSKGYEFNESDQRTSLDTIDYWINQIGANKTNIDPNKIPWEAIRKLLGDTMYGGRVDNDFDQKLLDGMLQELFVPQCYDFNFKLVDYKQGENSFELLMPEGNRYEHFLNWIENLPSTENPTWLGLPKNAELLLLANQGKSALQKLMKIQNVYEDLDEMNENSLQTQEKDRRPTWMKNLEKNTKQWIPLLPNELPSLQGSKDSIEDPMWRCFNIEIKKGQKLLKIVSEDLVQLSLLCKGRVKHSGYLKNLLKNLDQGLVPNNWKQYPIDEKVGVDRWILDFGKRIEQLITICKSKDLGRAKGIWLGGLFDPTAFLTATRQAAAHAKEWSLETLQLQVSIGSKEKVTPQSFYITELVLEGAAWQNNTLGVTDQISTTLPKVLFKWVKNTEIVKKNIITLPVYLNSTRLELLFAIDLPIPQNLSENIFYQLGTAIIIWKKEL</sequence>
<feature type="compositionally biased region" description="Basic and acidic residues" evidence="16">
    <location>
        <begin position="3265"/>
        <end position="3301"/>
    </location>
</feature>
<dbReference type="InterPro" id="IPR024317">
    <property type="entry name" value="Dynein_heavy_chain_D4_dom"/>
</dbReference>
<dbReference type="Pfam" id="PF17852">
    <property type="entry name" value="Dynein_AAA_lid"/>
    <property type="match status" value="1"/>
</dbReference>
<dbReference type="InterPro" id="IPR013602">
    <property type="entry name" value="Dynein_heavy_linker"/>
</dbReference>
<dbReference type="Gene3D" id="3.10.490.20">
    <property type="match status" value="1"/>
</dbReference>
<dbReference type="InterPro" id="IPR041658">
    <property type="entry name" value="AAA_lid_11"/>
</dbReference>
<evidence type="ECO:0000256" key="1">
    <source>
        <dbReference type="ARBA" id="ARBA00004245"/>
    </source>
</evidence>
<dbReference type="Gene3D" id="1.10.472.130">
    <property type="match status" value="1"/>
</dbReference>
<dbReference type="Gene3D" id="1.20.58.1120">
    <property type="match status" value="1"/>
</dbReference>
<comment type="caution">
    <text evidence="18">The sequence shown here is derived from an EMBL/GenBank/DDBJ whole genome shotgun (WGS) entry which is preliminary data.</text>
</comment>